<dbReference type="PROSITE" id="PS00108">
    <property type="entry name" value="PROTEIN_KINASE_ST"/>
    <property type="match status" value="1"/>
</dbReference>
<keyword evidence="2" id="KW-0067">ATP-binding</keyword>
<evidence type="ECO:0000256" key="2">
    <source>
        <dbReference type="ARBA" id="ARBA00022840"/>
    </source>
</evidence>
<dbReference type="SMART" id="SM00220">
    <property type="entry name" value="S_TKc"/>
    <property type="match status" value="1"/>
</dbReference>
<feature type="region of interest" description="Disordered" evidence="3">
    <location>
        <begin position="476"/>
        <end position="509"/>
    </location>
</feature>
<feature type="compositionally biased region" description="Low complexity" evidence="3">
    <location>
        <begin position="109"/>
        <end position="131"/>
    </location>
</feature>
<feature type="compositionally biased region" description="Polar residues" evidence="3">
    <location>
        <begin position="60"/>
        <end position="74"/>
    </location>
</feature>
<organism evidence="5 6">
    <name type="scientific">Polyrhizophydium stewartii</name>
    <dbReference type="NCBI Taxonomy" id="2732419"/>
    <lineage>
        <taxon>Eukaryota</taxon>
        <taxon>Fungi</taxon>
        <taxon>Fungi incertae sedis</taxon>
        <taxon>Chytridiomycota</taxon>
        <taxon>Chytridiomycota incertae sedis</taxon>
        <taxon>Chytridiomycetes</taxon>
        <taxon>Rhizophydiales</taxon>
        <taxon>Rhizophydiales incertae sedis</taxon>
        <taxon>Polyrhizophydium</taxon>
    </lineage>
</organism>
<accession>A0ABR4NH94</accession>
<sequence>MRVPVRVALKCVEKSDPVKVALLAHEADMLARLQLLVPPASPLAPPESPPVADLLAGTPVSASTSPALSASQSPPRLRPQDLSLAAVSPHHLSSRHHAATGGGNGSGHAAEPSVGASSGAASSSSSHAAQALPADLPPRHAAGVAAPLAAERGPPTPTSAPASLQTHMQPLLLEHPMLDDVLLFDRALANIVRAGGIVESPTVMGLVLDYFQGVELFDYIMEHHGVLASGPVGIAEAEAKHIFFSLLEATHLLHTNHIAHCDLKLENVLVAEADPPQIKLIDFGLSQVHDPAKPSPFARGSEPYMPPEFVLRQPVDPLKADIWALGVILFAMLTLRMPFDADPRSLQYGGGGGSNISIRSTGSVSESLSSAVSVAAAPSSPYSALDGAPLRSRPSLSGGNPATRRMFHRIAVGTYKYTQDEMAYLSPEARDLVALLLTRDAARRPRTRHLLAHPWFHDVLDHLAHEHAAAEREEAAAAAAAVPRPATAFSSSSADHRRWSHSPAAHSLK</sequence>
<protein>
    <recommendedName>
        <fullName evidence="4">Protein kinase domain-containing protein</fullName>
    </recommendedName>
</protein>
<evidence type="ECO:0000259" key="4">
    <source>
        <dbReference type="PROSITE" id="PS50011"/>
    </source>
</evidence>
<comment type="caution">
    <text evidence="5">The sequence shown here is derived from an EMBL/GenBank/DDBJ whole genome shotgun (WGS) entry which is preliminary data.</text>
</comment>
<feature type="compositionally biased region" description="Low complexity" evidence="3">
    <location>
        <begin position="476"/>
        <end position="486"/>
    </location>
</feature>
<dbReference type="PANTHER" id="PTHR24346">
    <property type="entry name" value="MAP/MICROTUBULE AFFINITY-REGULATING KINASE"/>
    <property type="match status" value="1"/>
</dbReference>
<dbReference type="PANTHER" id="PTHR24346:SF30">
    <property type="entry name" value="MATERNAL EMBRYONIC LEUCINE ZIPPER KINASE"/>
    <property type="match status" value="1"/>
</dbReference>
<dbReference type="SUPFAM" id="SSF56112">
    <property type="entry name" value="Protein kinase-like (PK-like)"/>
    <property type="match status" value="1"/>
</dbReference>
<dbReference type="InterPro" id="IPR008271">
    <property type="entry name" value="Ser/Thr_kinase_AS"/>
</dbReference>
<dbReference type="EMBL" id="JADGIZ020000005">
    <property type="protein sequence ID" value="KAL2918887.1"/>
    <property type="molecule type" value="Genomic_DNA"/>
</dbReference>
<keyword evidence="1" id="KW-0547">Nucleotide-binding</keyword>
<gene>
    <name evidence="5" type="ORF">HK105_201721</name>
</gene>
<dbReference type="PROSITE" id="PS50011">
    <property type="entry name" value="PROTEIN_KINASE_DOM"/>
    <property type="match status" value="1"/>
</dbReference>
<dbReference type="Pfam" id="PF00069">
    <property type="entry name" value="Pkinase"/>
    <property type="match status" value="1"/>
</dbReference>
<dbReference type="InterPro" id="IPR000719">
    <property type="entry name" value="Prot_kinase_dom"/>
</dbReference>
<evidence type="ECO:0000313" key="6">
    <source>
        <dbReference type="Proteomes" id="UP001527925"/>
    </source>
</evidence>
<dbReference type="Gene3D" id="1.10.510.10">
    <property type="entry name" value="Transferase(Phosphotransferase) domain 1"/>
    <property type="match status" value="2"/>
</dbReference>
<dbReference type="Proteomes" id="UP001527925">
    <property type="component" value="Unassembled WGS sequence"/>
</dbReference>
<evidence type="ECO:0000313" key="5">
    <source>
        <dbReference type="EMBL" id="KAL2918887.1"/>
    </source>
</evidence>
<dbReference type="InterPro" id="IPR011009">
    <property type="entry name" value="Kinase-like_dom_sf"/>
</dbReference>
<feature type="region of interest" description="Disordered" evidence="3">
    <location>
        <begin position="381"/>
        <end position="401"/>
    </location>
</feature>
<name>A0ABR4NH94_9FUNG</name>
<evidence type="ECO:0000256" key="1">
    <source>
        <dbReference type="ARBA" id="ARBA00022741"/>
    </source>
</evidence>
<proteinExistence type="predicted"/>
<reference evidence="5 6" key="1">
    <citation type="submission" date="2023-09" db="EMBL/GenBank/DDBJ databases">
        <title>Pangenome analysis of Batrachochytrium dendrobatidis and related Chytrids.</title>
        <authorList>
            <person name="Yacoub M.N."/>
            <person name="Stajich J.E."/>
            <person name="James T.Y."/>
        </authorList>
    </citation>
    <scope>NUCLEOTIDE SEQUENCE [LARGE SCALE GENOMIC DNA]</scope>
    <source>
        <strain evidence="5 6">JEL0888</strain>
    </source>
</reference>
<feature type="domain" description="Protein kinase" evidence="4">
    <location>
        <begin position="96"/>
        <end position="456"/>
    </location>
</feature>
<feature type="region of interest" description="Disordered" evidence="3">
    <location>
        <begin position="42"/>
        <end position="131"/>
    </location>
</feature>
<keyword evidence="6" id="KW-1185">Reference proteome</keyword>
<evidence type="ECO:0000256" key="3">
    <source>
        <dbReference type="SAM" id="MobiDB-lite"/>
    </source>
</evidence>